<dbReference type="Pfam" id="PF04650">
    <property type="entry name" value="YSIRK_signal"/>
    <property type="match status" value="1"/>
</dbReference>
<dbReference type="Proteomes" id="UP000215144">
    <property type="component" value="Chromosome 1"/>
</dbReference>
<gene>
    <name evidence="4" type="ORF">SAMEA4504048_01776</name>
</gene>
<dbReference type="Gene3D" id="2.30.30.40">
    <property type="entry name" value="SH3 Domains"/>
    <property type="match status" value="4"/>
</dbReference>
<sequence>MAYQSSQLQQRYAIRTYSFGAASVLLGAYLVTGQQSVAADAVQANIAPATTTHQLVLEQTEENITPEMAIVPESSSATAQSQQDVDGKAVTSEVQVSVPQVMHSESGDSSQMVMDSSEVAPVIPSTVESVISQGSASQAVTQTLKETNPVPTMAENKLPESGNYIFTETVAVKNAPQIDSATVFEYHKGDSVYYQHVMKNDGYLWLAYQSYSGIQRYVALKAVESDTPVVEETPEEAAKLSLPQSGTFTFTEQTAVKNDAKLSAKTQFYYQKGEGVNYDKVLVADGYEWLSYMSFSGVRRYVPINLITEKPADAVKDDKQTQPDAQSSIGNHIVPAGRLDVINVTPQGFDVVVSQVSNPNPITAVKVPIWTSQSGQDDLVWYQAKKTKDGDYTLHVNLADHKHHSGEYNIHLYYQENDGYLRGVLSVKVAITIVGNPGQASDSEESRPESTLPTRGMYRFKERVAVRNQTNLSSPVQFYFEAGEAINYDKVLSDNGHQWLSYVSYSGVRRYIAIGTDVKDSDNAVTQPSKDHTVTIPPKGKWTFTKEAMVRHQANLSSPVVFKLDKGYRLYYDQVITADGHTWLIYQSYSGVRRYVAIN</sequence>
<keyword evidence="1" id="KW-0732">Signal</keyword>
<organism evidence="4 5">
    <name type="scientific">Streptococcus acidominimus</name>
    <dbReference type="NCBI Taxonomy" id="1326"/>
    <lineage>
        <taxon>Bacteria</taxon>
        <taxon>Bacillati</taxon>
        <taxon>Bacillota</taxon>
        <taxon>Bacilli</taxon>
        <taxon>Lactobacillales</taxon>
        <taxon>Streptococcaceae</taxon>
        <taxon>Streptococcus</taxon>
    </lineage>
</organism>
<evidence type="ECO:0000256" key="2">
    <source>
        <dbReference type="SAM" id="Phobius"/>
    </source>
</evidence>
<evidence type="ECO:0000313" key="4">
    <source>
        <dbReference type="EMBL" id="SNV43971.1"/>
    </source>
</evidence>
<accession>A0A239XBC4</accession>
<dbReference type="InterPro" id="IPR013688">
    <property type="entry name" value="GBS_Bsp-like"/>
</dbReference>
<feature type="transmembrane region" description="Helical" evidence="2">
    <location>
        <begin position="12"/>
        <end position="31"/>
    </location>
</feature>
<keyword evidence="2" id="KW-0472">Membrane</keyword>
<name>A0A239XBC4_STRAI</name>
<dbReference type="SMART" id="SM00287">
    <property type="entry name" value="SH3b"/>
    <property type="match status" value="4"/>
</dbReference>
<protein>
    <submittedName>
        <fullName evidence="4">Surface antigen-related protein</fullName>
    </submittedName>
</protein>
<evidence type="ECO:0000259" key="3">
    <source>
        <dbReference type="SMART" id="SM00287"/>
    </source>
</evidence>
<evidence type="ECO:0000313" key="5">
    <source>
        <dbReference type="Proteomes" id="UP000215144"/>
    </source>
</evidence>
<dbReference type="Pfam" id="PF08460">
    <property type="entry name" value="SH3_5"/>
    <property type="match status" value="4"/>
</dbReference>
<evidence type="ECO:0000256" key="1">
    <source>
        <dbReference type="ARBA" id="ARBA00022729"/>
    </source>
</evidence>
<proteinExistence type="predicted"/>
<dbReference type="Pfam" id="PF08481">
    <property type="entry name" value="GBS_Bsp-like"/>
    <property type="match status" value="1"/>
</dbReference>
<dbReference type="InterPro" id="IPR003646">
    <property type="entry name" value="SH3-like_bac-type"/>
</dbReference>
<dbReference type="RefSeq" id="WP_095123285.1">
    <property type="nucleotide sequence ID" value="NZ_LT906454.1"/>
</dbReference>
<feature type="domain" description="SH3b" evidence="3">
    <location>
        <begin position="539"/>
        <end position="598"/>
    </location>
</feature>
<feature type="domain" description="SH3b" evidence="3">
    <location>
        <begin position="160"/>
        <end position="227"/>
    </location>
</feature>
<dbReference type="EMBL" id="LT906454">
    <property type="protein sequence ID" value="SNV43971.1"/>
    <property type="molecule type" value="Genomic_DNA"/>
</dbReference>
<dbReference type="InterPro" id="IPR005877">
    <property type="entry name" value="YSIRK_signal_dom"/>
</dbReference>
<dbReference type="OrthoDB" id="37530at2"/>
<dbReference type="Gene3D" id="2.60.40.3760">
    <property type="match status" value="1"/>
</dbReference>
<dbReference type="KEGG" id="saco:SAME_01776"/>
<feature type="domain" description="SH3b" evidence="3">
    <location>
        <begin position="453"/>
        <end position="521"/>
    </location>
</feature>
<dbReference type="AlphaFoldDB" id="A0A239XBC4"/>
<keyword evidence="2" id="KW-1133">Transmembrane helix</keyword>
<keyword evidence="2" id="KW-0812">Transmembrane</keyword>
<reference evidence="4 5" key="1">
    <citation type="submission" date="2017-06" db="EMBL/GenBank/DDBJ databases">
        <authorList>
            <consortium name="Pathogen Informatics"/>
        </authorList>
    </citation>
    <scope>NUCLEOTIDE SEQUENCE [LARGE SCALE GENOMIC DNA]</scope>
    <source>
        <strain evidence="4 5">NCTC11291</strain>
    </source>
</reference>
<dbReference type="NCBIfam" id="TIGR01168">
    <property type="entry name" value="YSIRK_signal"/>
    <property type="match status" value="1"/>
</dbReference>
<feature type="domain" description="SH3b" evidence="3">
    <location>
        <begin position="243"/>
        <end position="310"/>
    </location>
</feature>